<dbReference type="RefSeq" id="WP_042505872.1">
    <property type="nucleotide sequence ID" value="NZ_BBNQ01000015.1"/>
</dbReference>
<dbReference type="SUPFAM" id="SSF109854">
    <property type="entry name" value="DinB/YfiT-like putative metalloenzymes"/>
    <property type="match status" value="1"/>
</dbReference>
<evidence type="ECO:0000256" key="1">
    <source>
        <dbReference type="ARBA" id="ARBA00022490"/>
    </source>
</evidence>
<evidence type="ECO:0000256" key="4">
    <source>
        <dbReference type="ARBA" id="ARBA00022833"/>
    </source>
</evidence>
<organism evidence="6 8">
    <name type="scientific">Algibacter lectus</name>
    <dbReference type="NCBI Taxonomy" id="221126"/>
    <lineage>
        <taxon>Bacteria</taxon>
        <taxon>Pseudomonadati</taxon>
        <taxon>Bacteroidota</taxon>
        <taxon>Flavobacteriia</taxon>
        <taxon>Flavobacteriales</taxon>
        <taxon>Flavobacteriaceae</taxon>
        <taxon>Algibacter</taxon>
    </lineage>
</organism>
<evidence type="ECO:0000259" key="5">
    <source>
        <dbReference type="Pfam" id="PF12867"/>
    </source>
</evidence>
<dbReference type="InterPro" id="IPR034660">
    <property type="entry name" value="DinB/YfiT-like"/>
</dbReference>
<comment type="caution">
    <text evidence="6">The sequence shown here is derived from an EMBL/GenBank/DDBJ whole genome shotgun (WGS) entry which is preliminary data.</text>
</comment>
<dbReference type="Gene3D" id="1.20.120.450">
    <property type="entry name" value="dinb family like domain"/>
    <property type="match status" value="1"/>
</dbReference>
<evidence type="ECO:0000256" key="3">
    <source>
        <dbReference type="ARBA" id="ARBA00022801"/>
    </source>
</evidence>
<evidence type="ECO:0000313" key="7">
    <source>
        <dbReference type="EMBL" id="TDY61546.1"/>
    </source>
</evidence>
<reference evidence="7 9" key="2">
    <citation type="submission" date="2019-03" db="EMBL/GenBank/DDBJ databases">
        <title>Genomic Encyclopedia of Type Strains, Phase III (KMG-III): the genomes of soil and plant-associated and newly described type strains.</title>
        <authorList>
            <person name="Whitman W."/>
        </authorList>
    </citation>
    <scope>NUCLEOTIDE SEQUENCE [LARGE SCALE GENOMIC DNA]</scope>
    <source>
        <strain evidence="7 9">CECT 8301</strain>
    </source>
</reference>
<accession>A0A4R8MCN9</accession>
<dbReference type="AlphaFoldDB" id="A0A090VL57"/>
<accession>A0A090VL57</accession>
<keyword evidence="3" id="KW-0378">Hydrolase</keyword>
<reference evidence="6 8" key="1">
    <citation type="journal article" date="2014" name="Genome Announc.">
        <title>Draft Genome Sequences of Marine Flavobacterium Algibacter lectus Strains SS8 and NR4.</title>
        <authorList>
            <person name="Takatani N."/>
            <person name="Nakanishi M."/>
            <person name="Meirelles P."/>
            <person name="Mino S."/>
            <person name="Suda W."/>
            <person name="Oshima K."/>
            <person name="Hattori M."/>
            <person name="Ohkuma M."/>
            <person name="Hosokawa M."/>
            <person name="Miyashita K."/>
            <person name="Thompson F.L."/>
            <person name="Niwa A."/>
            <person name="Sawabe T."/>
            <person name="Sawabe T."/>
        </authorList>
    </citation>
    <scope>NUCLEOTIDE SEQUENCE [LARGE SCALE GENOMIC DNA]</scope>
    <source>
        <strain evidence="6 8">JCM 19300</strain>
    </source>
</reference>
<dbReference type="EMBL" id="BBNQ01000015">
    <property type="protein sequence ID" value="GAL64049.1"/>
    <property type="molecule type" value="Genomic_DNA"/>
</dbReference>
<dbReference type="HAMAP" id="MF_01256">
    <property type="entry name" value="YfiT_hydrol"/>
    <property type="match status" value="1"/>
</dbReference>
<evidence type="ECO:0000313" key="6">
    <source>
        <dbReference type="EMBL" id="GAL64049.1"/>
    </source>
</evidence>
<name>A0A090VL57_9FLAO</name>
<proteinExistence type="inferred from homology"/>
<dbReference type="InterPro" id="IPR024775">
    <property type="entry name" value="DinB-like"/>
</dbReference>
<dbReference type="GO" id="GO:0046872">
    <property type="term" value="F:metal ion binding"/>
    <property type="evidence" value="ECO:0007669"/>
    <property type="project" value="UniProtKB-KW"/>
</dbReference>
<dbReference type="Proteomes" id="UP000029644">
    <property type="component" value="Unassembled WGS sequence"/>
</dbReference>
<dbReference type="Proteomes" id="UP000294824">
    <property type="component" value="Unassembled WGS sequence"/>
</dbReference>
<dbReference type="InterPro" id="IPR023774">
    <property type="entry name" value="Put_metal_dep_hydrolase_YfiT"/>
</dbReference>
<sequence length="181" mass="21235">MTDKELQLLKYPIGQFSCPSNITKEHLAGWISILEHFPNRLEGLVKDLTDQQLDTPYRPEGWTIRQVVHHLSDSHHHSYTRFKWALTEDKPVIKAYFEERWAELIDSKSAPIDMSLAHLRAIHFKLVYLLKTLSEEDLQASFIHPETNSEVPLNFNVGNYAWHSNHHYAHIENLMKLKGWI</sequence>
<dbReference type="OrthoDB" id="9796039at2"/>
<evidence type="ECO:0000256" key="2">
    <source>
        <dbReference type="ARBA" id="ARBA00022723"/>
    </source>
</evidence>
<dbReference type="GO" id="GO:0016787">
    <property type="term" value="F:hydrolase activity"/>
    <property type="evidence" value="ECO:0007669"/>
    <property type="project" value="UniProtKB-KW"/>
</dbReference>
<feature type="domain" description="DinB-like" evidence="5">
    <location>
        <begin position="34"/>
        <end position="171"/>
    </location>
</feature>
<dbReference type="EMBL" id="SORL01000009">
    <property type="protein sequence ID" value="TDY61546.1"/>
    <property type="molecule type" value="Genomic_DNA"/>
</dbReference>
<dbReference type="Pfam" id="PF12867">
    <property type="entry name" value="DinB_2"/>
    <property type="match status" value="1"/>
</dbReference>
<keyword evidence="1" id="KW-0963">Cytoplasm</keyword>
<protein>
    <submittedName>
        <fullName evidence="7">DinB family protein</fullName>
    </submittedName>
</protein>
<keyword evidence="9" id="KW-1185">Reference proteome</keyword>
<evidence type="ECO:0000313" key="9">
    <source>
        <dbReference type="Proteomes" id="UP000294824"/>
    </source>
</evidence>
<gene>
    <name evidence="7" type="ORF">DFQ06_2884</name>
    <name evidence="6" type="ORF">JCM19300_3252</name>
</gene>
<dbReference type="NCBIfam" id="NF009807">
    <property type="entry name" value="PRK13291.1"/>
    <property type="match status" value="1"/>
</dbReference>
<keyword evidence="4" id="KW-0862">Zinc</keyword>
<evidence type="ECO:0000313" key="8">
    <source>
        <dbReference type="Proteomes" id="UP000029644"/>
    </source>
</evidence>
<keyword evidence="2" id="KW-0479">Metal-binding</keyword>